<dbReference type="InterPro" id="IPR005495">
    <property type="entry name" value="LptG/LptF_permease"/>
</dbReference>
<gene>
    <name evidence="7" type="ORF">JFL75_14750</name>
</gene>
<dbReference type="PANTHER" id="PTHR33529">
    <property type="entry name" value="SLR0882 PROTEIN-RELATED"/>
    <property type="match status" value="1"/>
</dbReference>
<keyword evidence="2" id="KW-1003">Cell membrane</keyword>
<protein>
    <submittedName>
        <fullName evidence="7">LptF/LptG family permease</fullName>
    </submittedName>
</protein>
<evidence type="ECO:0000256" key="6">
    <source>
        <dbReference type="SAM" id="Phobius"/>
    </source>
</evidence>
<dbReference type="KEGG" id="bhc:JFL75_14750"/>
<feature type="transmembrane region" description="Helical" evidence="6">
    <location>
        <begin position="103"/>
        <end position="124"/>
    </location>
</feature>
<comment type="subcellular location">
    <subcellularLocation>
        <location evidence="1">Cell membrane</location>
        <topology evidence="1">Multi-pass membrane protein</topology>
    </subcellularLocation>
</comment>
<dbReference type="EMBL" id="CP067089">
    <property type="protein sequence ID" value="QQO11409.1"/>
    <property type="molecule type" value="Genomic_DNA"/>
</dbReference>
<dbReference type="GO" id="GO:0015920">
    <property type="term" value="P:lipopolysaccharide transport"/>
    <property type="evidence" value="ECO:0007669"/>
    <property type="project" value="TreeGrafter"/>
</dbReference>
<evidence type="ECO:0000256" key="3">
    <source>
        <dbReference type="ARBA" id="ARBA00022692"/>
    </source>
</evidence>
<dbReference type="AlphaFoldDB" id="A0A7T7XS38"/>
<evidence type="ECO:0000256" key="5">
    <source>
        <dbReference type="ARBA" id="ARBA00023136"/>
    </source>
</evidence>
<accession>A0A7T7XS38</accession>
<organism evidence="7 8">
    <name type="scientific">Breznakiella homolactica</name>
    <dbReference type="NCBI Taxonomy" id="2798577"/>
    <lineage>
        <taxon>Bacteria</taxon>
        <taxon>Pseudomonadati</taxon>
        <taxon>Spirochaetota</taxon>
        <taxon>Spirochaetia</taxon>
        <taxon>Spirochaetales</taxon>
        <taxon>Breznakiellaceae</taxon>
        <taxon>Breznakiella</taxon>
    </lineage>
</organism>
<sequence>MERKRSLSWIICRYIVTEALFSFFVSFLFFFFIFFVNQLLLMAQEILTKRVPFNQVALLVLYSLPSIIAMAAPFAALVGTLMTVGRLSSDNEVLVMLSSGLSYANIFIPAFAVGILISLVSFFANDVLLPAGTVEFSKLYRRILVSTPALELESNSVKRFKETVLVTGNVNGTEIDDVLILDRTSDGERRIIMARGAELKDSGTASLSLDLTDAFIQSSKEISREDYDYASSSFLRYSVSQEDLLQAVSTIGPREMSSTDVRREIKAKRAALDERLEERYSRAIDYGLLLEKSLRLGADSGEWNRRRSHFENFTREAVNAQGLRRDRSLLIYRLEYYKKFSIPFGALCFIFLAVPLGLFARKSGQTVGFIFGLIIAVFYWALLLGGQTMGMRLGYSPFWSMWFPNILVISVGLVLCLIKVRQ</sequence>
<dbReference type="RefSeq" id="WP_215628715.1">
    <property type="nucleotide sequence ID" value="NZ_CP067089.2"/>
</dbReference>
<dbReference type="Pfam" id="PF03739">
    <property type="entry name" value="LptF_LptG"/>
    <property type="match status" value="2"/>
</dbReference>
<evidence type="ECO:0000256" key="4">
    <source>
        <dbReference type="ARBA" id="ARBA00022989"/>
    </source>
</evidence>
<dbReference type="GO" id="GO:0043190">
    <property type="term" value="C:ATP-binding cassette (ABC) transporter complex"/>
    <property type="evidence" value="ECO:0007669"/>
    <property type="project" value="TreeGrafter"/>
</dbReference>
<feature type="transmembrane region" description="Helical" evidence="6">
    <location>
        <begin position="12"/>
        <end position="36"/>
    </location>
</feature>
<proteinExistence type="predicted"/>
<feature type="transmembrane region" description="Helical" evidence="6">
    <location>
        <begin position="367"/>
        <end position="386"/>
    </location>
</feature>
<reference evidence="7" key="1">
    <citation type="submission" date="2021-01" db="EMBL/GenBank/DDBJ databases">
        <title>Description of Breznakiella homolactica.</title>
        <authorList>
            <person name="Song Y."/>
            <person name="Brune A."/>
        </authorList>
    </citation>
    <scope>NUCLEOTIDE SEQUENCE</scope>
    <source>
        <strain evidence="7">RmG30</strain>
    </source>
</reference>
<feature type="transmembrane region" description="Helical" evidence="6">
    <location>
        <begin position="56"/>
        <end position="82"/>
    </location>
</feature>
<dbReference type="PANTHER" id="PTHR33529:SF6">
    <property type="entry name" value="YJGP_YJGQ FAMILY PERMEASE"/>
    <property type="match status" value="1"/>
</dbReference>
<evidence type="ECO:0000313" key="8">
    <source>
        <dbReference type="Proteomes" id="UP000595917"/>
    </source>
</evidence>
<keyword evidence="5 6" id="KW-0472">Membrane</keyword>
<name>A0A7T7XS38_9SPIR</name>
<dbReference type="Proteomes" id="UP000595917">
    <property type="component" value="Chromosome"/>
</dbReference>
<keyword evidence="8" id="KW-1185">Reference proteome</keyword>
<evidence type="ECO:0000256" key="2">
    <source>
        <dbReference type="ARBA" id="ARBA00022475"/>
    </source>
</evidence>
<evidence type="ECO:0000313" key="7">
    <source>
        <dbReference type="EMBL" id="QQO11409.1"/>
    </source>
</evidence>
<feature type="transmembrane region" description="Helical" evidence="6">
    <location>
        <begin position="340"/>
        <end position="360"/>
    </location>
</feature>
<keyword evidence="3 6" id="KW-0812">Transmembrane</keyword>
<feature type="transmembrane region" description="Helical" evidence="6">
    <location>
        <begin position="398"/>
        <end position="418"/>
    </location>
</feature>
<keyword evidence="4 6" id="KW-1133">Transmembrane helix</keyword>
<evidence type="ECO:0000256" key="1">
    <source>
        <dbReference type="ARBA" id="ARBA00004651"/>
    </source>
</evidence>